<feature type="domain" description="HTH lysR-type" evidence="5">
    <location>
        <begin position="6"/>
        <end position="63"/>
    </location>
</feature>
<protein>
    <submittedName>
        <fullName evidence="6">LysR family transcriptional regulator</fullName>
    </submittedName>
</protein>
<dbReference type="InterPro" id="IPR036388">
    <property type="entry name" value="WH-like_DNA-bd_sf"/>
</dbReference>
<dbReference type="PANTHER" id="PTHR30537">
    <property type="entry name" value="HTH-TYPE TRANSCRIPTIONAL REGULATOR"/>
    <property type="match status" value="1"/>
</dbReference>
<dbReference type="GO" id="GO:0006351">
    <property type="term" value="P:DNA-templated transcription"/>
    <property type="evidence" value="ECO:0007669"/>
    <property type="project" value="TreeGrafter"/>
</dbReference>
<dbReference type="GO" id="GO:0003700">
    <property type="term" value="F:DNA-binding transcription factor activity"/>
    <property type="evidence" value="ECO:0007669"/>
    <property type="project" value="InterPro"/>
</dbReference>
<evidence type="ECO:0000313" key="7">
    <source>
        <dbReference type="Proteomes" id="UP000628017"/>
    </source>
</evidence>
<evidence type="ECO:0000313" key="6">
    <source>
        <dbReference type="EMBL" id="GGA14107.1"/>
    </source>
</evidence>
<dbReference type="SUPFAM" id="SSF53850">
    <property type="entry name" value="Periplasmic binding protein-like II"/>
    <property type="match status" value="1"/>
</dbReference>
<dbReference type="InterPro" id="IPR000847">
    <property type="entry name" value="LysR_HTH_N"/>
</dbReference>
<evidence type="ECO:0000259" key="5">
    <source>
        <dbReference type="PROSITE" id="PS50931"/>
    </source>
</evidence>
<dbReference type="SUPFAM" id="SSF46785">
    <property type="entry name" value="Winged helix' DNA-binding domain"/>
    <property type="match status" value="1"/>
</dbReference>
<dbReference type="InterPro" id="IPR036390">
    <property type="entry name" value="WH_DNA-bd_sf"/>
</dbReference>
<organism evidence="6 7">
    <name type="scientific">Neptunicoccus cionae</name>
    <dbReference type="NCBI Taxonomy" id="2035344"/>
    <lineage>
        <taxon>Bacteria</taxon>
        <taxon>Pseudomonadati</taxon>
        <taxon>Pseudomonadota</taxon>
        <taxon>Alphaproteobacteria</taxon>
        <taxon>Rhodobacterales</taxon>
        <taxon>Paracoccaceae</taxon>
        <taxon>Neptunicoccus</taxon>
    </lineage>
</organism>
<name>A0A916QU98_9RHOB</name>
<reference evidence="6" key="2">
    <citation type="submission" date="2020-09" db="EMBL/GenBank/DDBJ databases">
        <authorList>
            <person name="Sun Q."/>
            <person name="Zhou Y."/>
        </authorList>
    </citation>
    <scope>NUCLEOTIDE SEQUENCE</scope>
    <source>
        <strain evidence="6">CGMCC 1.15880</strain>
    </source>
</reference>
<dbReference type="InterPro" id="IPR058163">
    <property type="entry name" value="LysR-type_TF_proteobact-type"/>
</dbReference>
<dbReference type="Proteomes" id="UP000628017">
    <property type="component" value="Unassembled WGS sequence"/>
</dbReference>
<evidence type="ECO:0000256" key="4">
    <source>
        <dbReference type="ARBA" id="ARBA00023163"/>
    </source>
</evidence>
<sequence length="296" mass="32511">MARTLPPLNALRAFESAARLNSFTRAAQELNVSHSAISRHVRGLEKRLDVALFRTVARGVELTPNGQWYLERIAPAFDAIAEATDGLTDIPAGQVILSCEPSIAQKWLIPRMGRFAALHPEVRITLTVTDRLANVANHDCDMALRYVSEGVDVSAYDEISRAPVYPYAKPGFADLDPDSLDLAVLARQHLIQEHTGLLWPMWFRTAGVVPDRPLNLSTPLDAVLGIEAAISGLGAILMSAELTSVEVEAGRLIKLSDVGVQSGGYYLLTNATAARRRAVKVFRDWMLSESEAWRTR</sequence>
<dbReference type="FunFam" id="1.10.10.10:FF:000038">
    <property type="entry name" value="Glycine cleavage system transcriptional activator"/>
    <property type="match status" value="1"/>
</dbReference>
<dbReference type="GO" id="GO:0043565">
    <property type="term" value="F:sequence-specific DNA binding"/>
    <property type="evidence" value="ECO:0007669"/>
    <property type="project" value="TreeGrafter"/>
</dbReference>
<comment type="similarity">
    <text evidence="1">Belongs to the LysR transcriptional regulatory family.</text>
</comment>
<evidence type="ECO:0000256" key="1">
    <source>
        <dbReference type="ARBA" id="ARBA00009437"/>
    </source>
</evidence>
<dbReference type="RefSeq" id="WP_188672220.1">
    <property type="nucleotide sequence ID" value="NZ_BMKA01000002.1"/>
</dbReference>
<dbReference type="InterPro" id="IPR005119">
    <property type="entry name" value="LysR_subst-bd"/>
</dbReference>
<comment type="caution">
    <text evidence="6">The sequence shown here is derived from an EMBL/GenBank/DDBJ whole genome shotgun (WGS) entry which is preliminary data.</text>
</comment>
<dbReference type="Pfam" id="PF03466">
    <property type="entry name" value="LysR_substrate"/>
    <property type="match status" value="1"/>
</dbReference>
<dbReference type="AlphaFoldDB" id="A0A916QU98"/>
<proteinExistence type="inferred from homology"/>
<keyword evidence="2" id="KW-0805">Transcription regulation</keyword>
<dbReference type="Gene3D" id="1.10.10.10">
    <property type="entry name" value="Winged helix-like DNA-binding domain superfamily/Winged helix DNA-binding domain"/>
    <property type="match status" value="1"/>
</dbReference>
<dbReference type="PANTHER" id="PTHR30537:SF79">
    <property type="entry name" value="TRANSCRIPTIONAL REGULATOR-RELATED"/>
    <property type="match status" value="1"/>
</dbReference>
<reference evidence="6" key="1">
    <citation type="journal article" date="2014" name="Int. J. Syst. Evol. Microbiol.">
        <title>Complete genome sequence of Corynebacterium casei LMG S-19264T (=DSM 44701T), isolated from a smear-ripened cheese.</title>
        <authorList>
            <consortium name="US DOE Joint Genome Institute (JGI-PGF)"/>
            <person name="Walter F."/>
            <person name="Albersmeier A."/>
            <person name="Kalinowski J."/>
            <person name="Ruckert C."/>
        </authorList>
    </citation>
    <scope>NUCLEOTIDE SEQUENCE</scope>
    <source>
        <strain evidence="6">CGMCC 1.15880</strain>
    </source>
</reference>
<dbReference type="PROSITE" id="PS50931">
    <property type="entry name" value="HTH_LYSR"/>
    <property type="match status" value="1"/>
</dbReference>
<evidence type="ECO:0000256" key="3">
    <source>
        <dbReference type="ARBA" id="ARBA00023125"/>
    </source>
</evidence>
<dbReference type="PRINTS" id="PR00039">
    <property type="entry name" value="HTHLYSR"/>
</dbReference>
<keyword evidence="4" id="KW-0804">Transcription</keyword>
<dbReference type="EMBL" id="BMKA01000002">
    <property type="protein sequence ID" value="GGA14107.1"/>
    <property type="molecule type" value="Genomic_DNA"/>
</dbReference>
<dbReference type="Gene3D" id="3.40.190.10">
    <property type="entry name" value="Periplasmic binding protein-like II"/>
    <property type="match status" value="2"/>
</dbReference>
<evidence type="ECO:0000256" key="2">
    <source>
        <dbReference type="ARBA" id="ARBA00023015"/>
    </source>
</evidence>
<keyword evidence="3" id="KW-0238">DNA-binding</keyword>
<dbReference type="Pfam" id="PF00126">
    <property type="entry name" value="HTH_1"/>
    <property type="match status" value="1"/>
</dbReference>
<accession>A0A916QU98</accession>
<gene>
    <name evidence="6" type="ORF">GCM10011498_12720</name>
</gene>
<keyword evidence="7" id="KW-1185">Reference proteome</keyword>